<dbReference type="SMART" id="SM00109">
    <property type="entry name" value="C1"/>
    <property type="match status" value="1"/>
</dbReference>
<evidence type="ECO:0000259" key="7">
    <source>
        <dbReference type="PROSITE" id="PS50238"/>
    </source>
</evidence>
<dbReference type="InterPro" id="IPR036860">
    <property type="entry name" value="SH2_dom_sf"/>
</dbReference>
<dbReference type="Proteomes" id="UP001201812">
    <property type="component" value="Unassembled WGS sequence"/>
</dbReference>
<dbReference type="InterPro" id="IPR020454">
    <property type="entry name" value="DAG/PE-bd"/>
</dbReference>
<dbReference type="PROSITE" id="PS50001">
    <property type="entry name" value="SH2"/>
    <property type="match status" value="1"/>
</dbReference>
<dbReference type="Pfam" id="PF00620">
    <property type="entry name" value="RhoGAP"/>
    <property type="match status" value="1"/>
</dbReference>
<evidence type="ECO:0000313" key="9">
    <source>
        <dbReference type="Proteomes" id="UP001201812"/>
    </source>
</evidence>
<dbReference type="FunFam" id="3.30.505.10:FF:000019">
    <property type="entry name" value="Chimaerin"/>
    <property type="match status" value="1"/>
</dbReference>
<feature type="domain" description="SH2" evidence="5">
    <location>
        <begin position="50"/>
        <end position="120"/>
    </location>
</feature>
<keyword evidence="2" id="KW-0479">Metal-binding</keyword>
<dbReference type="PANTHER" id="PTHR46075">
    <property type="entry name" value="CHIMERIN FAMILY MEMBER"/>
    <property type="match status" value="1"/>
</dbReference>
<evidence type="ECO:0000256" key="4">
    <source>
        <dbReference type="PROSITE-ProRule" id="PRU00191"/>
    </source>
</evidence>
<dbReference type="PROSITE" id="PS50081">
    <property type="entry name" value="ZF_DAG_PE_2"/>
    <property type="match status" value="1"/>
</dbReference>
<evidence type="ECO:0000256" key="1">
    <source>
        <dbReference type="ARBA" id="ARBA00022468"/>
    </source>
</evidence>
<dbReference type="AlphaFoldDB" id="A0AAD4NF58"/>
<evidence type="ECO:0000259" key="5">
    <source>
        <dbReference type="PROSITE" id="PS50001"/>
    </source>
</evidence>
<dbReference type="PANTHER" id="PTHR46075:SF2">
    <property type="entry name" value="RHO GTPASE ACTIVATING PROTEIN AT 5A, ISOFORM A"/>
    <property type="match status" value="1"/>
</dbReference>
<dbReference type="InterPro" id="IPR000198">
    <property type="entry name" value="RhoGAP_dom"/>
</dbReference>
<dbReference type="SMART" id="SM00252">
    <property type="entry name" value="SH2"/>
    <property type="match status" value="1"/>
</dbReference>
<dbReference type="SUPFAM" id="SSF55550">
    <property type="entry name" value="SH2 domain"/>
    <property type="match status" value="1"/>
</dbReference>
<dbReference type="GO" id="GO:0005096">
    <property type="term" value="F:GTPase activator activity"/>
    <property type="evidence" value="ECO:0007669"/>
    <property type="project" value="UniProtKB-KW"/>
</dbReference>
<dbReference type="InterPro" id="IPR000980">
    <property type="entry name" value="SH2"/>
</dbReference>
<sequence length="417" mass="48153">MDNESTESVQAVHGGCWKQNLYLLQERAPKPKPVESFRVLANRPPQYGPEFHGLIDRTEAEKMLFELGEGAYLVRASTRSPDAYTLCIFFDGNFLNYKLYYDGAHYVGEKRFETIDLLVRDGLISMYMDKNASEYIKNMADEAIYEHSPYSHYSRSTEQSSKIKLSQARCHNFATFTFKMPHYCDYCRNYLWGIVQQGVRCLDCGFAAHKKCSEKTRHDCRPEAKYVKRTFAVDLQCYCMAHSVKVPPVVVQCIEEVEKRGLTVEGIYRVSGSHEQMDRLRRQFDLTVNVDLTQVEDVHTVAGLLKLYLRLLPQQLVPLNSYRSLLKAYNTYRNSADRVKGCRKVLDELNESNRNTLRTLLTHLRLISENSSQNKMSSENLATIFSPTIFCTGTVPALPQEQHKLLHFLIISRHLIR</sequence>
<dbReference type="InterPro" id="IPR051854">
    <property type="entry name" value="Rho-type_GAP"/>
</dbReference>
<dbReference type="GO" id="GO:0007165">
    <property type="term" value="P:signal transduction"/>
    <property type="evidence" value="ECO:0007669"/>
    <property type="project" value="InterPro"/>
</dbReference>
<dbReference type="GO" id="GO:0046872">
    <property type="term" value="F:metal ion binding"/>
    <property type="evidence" value="ECO:0007669"/>
    <property type="project" value="UniProtKB-KW"/>
</dbReference>
<dbReference type="Gene3D" id="3.30.505.10">
    <property type="entry name" value="SH2 domain"/>
    <property type="match status" value="1"/>
</dbReference>
<dbReference type="SUPFAM" id="SSF57889">
    <property type="entry name" value="Cysteine-rich domain"/>
    <property type="match status" value="1"/>
</dbReference>
<dbReference type="CDD" id="cd20806">
    <property type="entry name" value="C1_CHN"/>
    <property type="match status" value="1"/>
</dbReference>
<gene>
    <name evidence="8" type="ORF">DdX_01259</name>
</gene>
<evidence type="ECO:0000259" key="6">
    <source>
        <dbReference type="PROSITE" id="PS50081"/>
    </source>
</evidence>
<dbReference type="Pfam" id="PF00017">
    <property type="entry name" value="SH2"/>
    <property type="match status" value="1"/>
</dbReference>
<feature type="domain" description="Rho-GAP" evidence="7">
    <location>
        <begin position="233"/>
        <end position="417"/>
    </location>
</feature>
<dbReference type="SUPFAM" id="SSF48350">
    <property type="entry name" value="GTPase activation domain, GAP"/>
    <property type="match status" value="1"/>
</dbReference>
<dbReference type="PROSITE" id="PS00479">
    <property type="entry name" value="ZF_DAG_PE_1"/>
    <property type="match status" value="1"/>
</dbReference>
<proteinExistence type="predicted"/>
<dbReference type="FunFam" id="3.30.60.20:FF:000025">
    <property type="entry name" value="Chimaerin"/>
    <property type="match status" value="1"/>
</dbReference>
<organism evidence="8 9">
    <name type="scientific">Ditylenchus destructor</name>
    <dbReference type="NCBI Taxonomy" id="166010"/>
    <lineage>
        <taxon>Eukaryota</taxon>
        <taxon>Metazoa</taxon>
        <taxon>Ecdysozoa</taxon>
        <taxon>Nematoda</taxon>
        <taxon>Chromadorea</taxon>
        <taxon>Rhabditida</taxon>
        <taxon>Tylenchina</taxon>
        <taxon>Tylenchomorpha</taxon>
        <taxon>Sphaerularioidea</taxon>
        <taxon>Anguinidae</taxon>
        <taxon>Anguininae</taxon>
        <taxon>Ditylenchus</taxon>
    </lineage>
</organism>
<evidence type="ECO:0000313" key="8">
    <source>
        <dbReference type="EMBL" id="KAI1729042.1"/>
    </source>
</evidence>
<dbReference type="SMART" id="SM00324">
    <property type="entry name" value="RhoGAP"/>
    <property type="match status" value="1"/>
</dbReference>
<reference evidence="8" key="1">
    <citation type="submission" date="2022-01" db="EMBL/GenBank/DDBJ databases">
        <title>Genome Sequence Resource for Two Populations of Ditylenchus destructor, the Migratory Endoparasitic Phytonematode.</title>
        <authorList>
            <person name="Zhang H."/>
            <person name="Lin R."/>
            <person name="Xie B."/>
        </authorList>
    </citation>
    <scope>NUCLEOTIDE SEQUENCE</scope>
    <source>
        <strain evidence="8">BazhouSP</strain>
    </source>
</reference>
<dbReference type="InterPro" id="IPR008936">
    <property type="entry name" value="Rho_GTPase_activation_prot"/>
</dbReference>
<dbReference type="InterPro" id="IPR002219">
    <property type="entry name" value="PKC_DAG/PE"/>
</dbReference>
<keyword evidence="3" id="KW-0862">Zinc</keyword>
<keyword evidence="9" id="KW-1185">Reference proteome</keyword>
<accession>A0AAD4NF58</accession>
<dbReference type="EMBL" id="JAKKPZ010000001">
    <property type="protein sequence ID" value="KAI1729042.1"/>
    <property type="molecule type" value="Genomic_DNA"/>
</dbReference>
<dbReference type="Pfam" id="PF00130">
    <property type="entry name" value="C1_1"/>
    <property type="match status" value="1"/>
</dbReference>
<dbReference type="Gene3D" id="3.30.60.20">
    <property type="match status" value="1"/>
</dbReference>
<comment type="caution">
    <text evidence="8">The sequence shown here is derived from an EMBL/GenBank/DDBJ whole genome shotgun (WGS) entry which is preliminary data.</text>
</comment>
<name>A0AAD4NF58_9BILA</name>
<evidence type="ECO:0000256" key="2">
    <source>
        <dbReference type="ARBA" id="ARBA00022723"/>
    </source>
</evidence>
<dbReference type="InterPro" id="IPR046349">
    <property type="entry name" value="C1-like_sf"/>
</dbReference>
<keyword evidence="1" id="KW-0343">GTPase activation</keyword>
<dbReference type="CDD" id="cd00159">
    <property type="entry name" value="RhoGAP"/>
    <property type="match status" value="1"/>
</dbReference>
<keyword evidence="4" id="KW-0727">SH2 domain</keyword>
<evidence type="ECO:0000256" key="3">
    <source>
        <dbReference type="ARBA" id="ARBA00022833"/>
    </source>
</evidence>
<protein>
    <submittedName>
        <fullName evidence="8">RhoGAP domain-containing protein</fullName>
    </submittedName>
</protein>
<feature type="domain" description="Phorbol-ester/DAG-type" evidence="6">
    <location>
        <begin position="170"/>
        <end position="220"/>
    </location>
</feature>
<dbReference type="Gene3D" id="1.10.555.10">
    <property type="entry name" value="Rho GTPase activation protein"/>
    <property type="match status" value="1"/>
</dbReference>
<dbReference type="PRINTS" id="PR00008">
    <property type="entry name" value="DAGPEDOMAIN"/>
</dbReference>
<dbReference type="PROSITE" id="PS50238">
    <property type="entry name" value="RHOGAP"/>
    <property type="match status" value="1"/>
</dbReference>